<dbReference type="SUPFAM" id="SSF48097">
    <property type="entry name" value="Regulator of G-protein signaling, RGS"/>
    <property type="match status" value="1"/>
</dbReference>
<evidence type="ECO:0000259" key="4">
    <source>
        <dbReference type="PROSITE" id="PS50186"/>
    </source>
</evidence>
<dbReference type="InterPro" id="IPR016137">
    <property type="entry name" value="RGS"/>
</dbReference>
<dbReference type="CDD" id="cd04371">
    <property type="entry name" value="DEP"/>
    <property type="match status" value="1"/>
</dbReference>
<feature type="region of interest" description="Disordered" evidence="2">
    <location>
        <begin position="219"/>
        <end position="240"/>
    </location>
</feature>
<evidence type="ECO:0000256" key="1">
    <source>
        <dbReference type="ARBA" id="ARBA00022700"/>
    </source>
</evidence>
<dbReference type="OrthoDB" id="196547at2759"/>
<evidence type="ECO:0000256" key="2">
    <source>
        <dbReference type="SAM" id="MobiDB-lite"/>
    </source>
</evidence>
<dbReference type="PANTHER" id="PTHR10845">
    <property type="entry name" value="REGULATOR OF G PROTEIN SIGNALING"/>
    <property type="match status" value="1"/>
</dbReference>
<gene>
    <name evidence="5" type="primary">SST2</name>
    <name evidence="5" type="ORF">ATY40_BA7503685</name>
</gene>
<dbReference type="Gene3D" id="1.10.167.10">
    <property type="entry name" value="Regulator of G-protein Signalling 4, domain 2"/>
    <property type="match status" value="1"/>
</dbReference>
<dbReference type="InterPro" id="IPR044926">
    <property type="entry name" value="RGS_subdomain_2"/>
</dbReference>
<evidence type="ECO:0000259" key="3">
    <source>
        <dbReference type="PROSITE" id="PS50132"/>
    </source>
</evidence>
<dbReference type="SMART" id="SM00049">
    <property type="entry name" value="DEP"/>
    <property type="match status" value="1"/>
</dbReference>
<dbReference type="SUPFAM" id="SSF46785">
    <property type="entry name" value="Winged helix' DNA-binding domain"/>
    <property type="match status" value="1"/>
</dbReference>
<dbReference type="InterPro" id="IPR036388">
    <property type="entry name" value="WH-like_DNA-bd_sf"/>
</dbReference>
<dbReference type="PANTHER" id="PTHR10845:SF192">
    <property type="entry name" value="DOUBLE HIT, ISOFORM B"/>
    <property type="match status" value="1"/>
</dbReference>
<dbReference type="InterPro" id="IPR036305">
    <property type="entry name" value="RGS_sf"/>
</dbReference>
<dbReference type="PROSITE" id="PS50186">
    <property type="entry name" value="DEP"/>
    <property type="match status" value="1"/>
</dbReference>
<evidence type="ECO:0000313" key="5">
    <source>
        <dbReference type="EMBL" id="ANZ76889.1"/>
    </source>
</evidence>
<keyword evidence="1" id="KW-0734">Signal transduction inhibitor</keyword>
<dbReference type="Pfam" id="PF25889">
    <property type="entry name" value="WHD_Fungal_DR"/>
    <property type="match status" value="1"/>
</dbReference>
<dbReference type="InterPro" id="IPR036390">
    <property type="entry name" value="WH_DNA-bd_sf"/>
</dbReference>
<dbReference type="Gene3D" id="1.10.10.10">
    <property type="entry name" value="Winged helix-like DNA-binding domain superfamily/Winged helix DNA-binding domain"/>
    <property type="match status" value="1"/>
</dbReference>
<feature type="domain" description="DEP" evidence="4">
    <location>
        <begin position="290"/>
        <end position="381"/>
    </location>
</feature>
<dbReference type="AlphaFoldDB" id="A0A1B2JFQ0"/>
<dbReference type="InterPro" id="IPR058855">
    <property type="entry name" value="RGS1/SST2-like_Fungal-DR"/>
</dbReference>
<dbReference type="Pfam" id="PF00610">
    <property type="entry name" value="DEP"/>
    <property type="match status" value="1"/>
</dbReference>
<proteinExistence type="predicted"/>
<protein>
    <submittedName>
        <fullName evidence="5">BA75_03685T0</fullName>
    </submittedName>
</protein>
<evidence type="ECO:0000313" key="6">
    <source>
        <dbReference type="Proteomes" id="UP000094565"/>
    </source>
</evidence>
<dbReference type="InterPro" id="IPR000591">
    <property type="entry name" value="DEP_dom"/>
</dbReference>
<accession>A0A1B2JFQ0</accession>
<organism evidence="5 6">
    <name type="scientific">Komagataella pastoris</name>
    <name type="common">Yeast</name>
    <name type="synonym">Pichia pastoris</name>
    <dbReference type="NCBI Taxonomy" id="4922"/>
    <lineage>
        <taxon>Eukaryota</taxon>
        <taxon>Fungi</taxon>
        <taxon>Dikarya</taxon>
        <taxon>Ascomycota</taxon>
        <taxon>Saccharomycotina</taxon>
        <taxon>Pichiomycetes</taxon>
        <taxon>Pichiales</taxon>
        <taxon>Pichiaceae</taxon>
        <taxon>Komagataella</taxon>
    </lineage>
</organism>
<keyword evidence="6" id="KW-1185">Reference proteome</keyword>
<name>A0A1B2JFQ0_PICPA</name>
<dbReference type="EMBL" id="CP014586">
    <property type="protein sequence ID" value="ANZ76889.1"/>
    <property type="molecule type" value="Genomic_DNA"/>
</dbReference>
<sequence>MTMANEHSIGFNSKEIKYFFSLLILSLQLEAGDPSESGLFGIFKLQLHNSLYCFKASHAIVRLNGLSLNIKSVYKNLCISCSMDLDSCLALLNVFLRARLVHCPRERTLISLDEKHLNTLLQPTPKGLDILFMFCIKLGISIDQMPSVLRSPLNSMQLFYFERNSTTNRLLVSKSLIRLIFIKLMGAEPNIWDPMTTLEPSVSYEHKLRRAKLLLGNRPLDTTLGDNKGPGKAGKKSKKPDIELQANSWDDFEYMFENTKSKESQTHHSPLAHRFFNNPNSDSNSQYYVSSKGIRLFKNHKVVHSGHKKMVEYCFLGKTMVQWLLDCTDILFKEEAQSICEYFIQEGLIQHVNILFGSVSSYNRDYSKFYMDIDDLYILTSEGYENLDWCFQEPVEPNIPLVDIQKVLNDPAFFYLLKVHLTEELCLEILMVYIEIEGVLEKLQRLSQTQDQPTSHKSVNQCSAIILNIYLKYLAPDAVHNINIDHATRNRVTQLIHELIRNHTTESFKYITNTSVLINSVEISLKEIKSKMSQNLTEVPKYEEENEYEVEALAQNDASVILDQVKEVFNEIKGKMYTLMQKDVLIKLVNSTQFRKRYCQIAT</sequence>
<feature type="domain" description="RGS" evidence="3">
    <location>
        <begin position="403"/>
        <end position="598"/>
    </location>
</feature>
<reference evidence="5 6" key="1">
    <citation type="submission" date="2016-02" db="EMBL/GenBank/DDBJ databases">
        <title>Comparative genomic and transcriptomic foundation for Pichia pastoris.</title>
        <authorList>
            <person name="Love K.R."/>
            <person name="Shah K.A."/>
            <person name="Whittaker C.A."/>
            <person name="Wu J."/>
            <person name="Bartlett M.C."/>
            <person name="Ma D."/>
            <person name="Leeson R.L."/>
            <person name="Priest M."/>
            <person name="Young S.K."/>
            <person name="Love J.C."/>
        </authorList>
    </citation>
    <scope>NUCLEOTIDE SEQUENCE [LARGE SCALE GENOMIC DNA]</scope>
    <source>
        <strain evidence="5 6">ATCC 28485</strain>
    </source>
</reference>
<dbReference type="PROSITE" id="PS50132">
    <property type="entry name" value="RGS"/>
    <property type="match status" value="1"/>
</dbReference>
<dbReference type="Proteomes" id="UP000094565">
    <property type="component" value="Chromosome 3"/>
</dbReference>
<dbReference type="GO" id="GO:0035556">
    <property type="term" value="P:intracellular signal transduction"/>
    <property type="evidence" value="ECO:0007669"/>
    <property type="project" value="InterPro"/>
</dbReference>
<dbReference type="GO" id="GO:0009968">
    <property type="term" value="P:negative regulation of signal transduction"/>
    <property type="evidence" value="ECO:0007669"/>
    <property type="project" value="UniProtKB-KW"/>
</dbReference>